<dbReference type="RefSeq" id="WP_376845624.1">
    <property type="nucleotide sequence ID" value="NZ_JBHSFW010000002.1"/>
</dbReference>
<evidence type="ECO:0000256" key="5">
    <source>
        <dbReference type="ARBA" id="ARBA00023136"/>
    </source>
</evidence>
<protein>
    <submittedName>
        <fullName evidence="8">PspC domain-containing protein</fullName>
    </submittedName>
</protein>
<keyword evidence="4 6" id="KW-1133">Transmembrane helix</keyword>
<evidence type="ECO:0000259" key="7">
    <source>
        <dbReference type="Pfam" id="PF04024"/>
    </source>
</evidence>
<reference evidence="9" key="1">
    <citation type="journal article" date="2019" name="Int. J. Syst. Evol. Microbiol.">
        <title>The Global Catalogue of Microorganisms (GCM) 10K type strain sequencing project: providing services to taxonomists for standard genome sequencing and annotation.</title>
        <authorList>
            <consortium name="The Broad Institute Genomics Platform"/>
            <consortium name="The Broad Institute Genome Sequencing Center for Infectious Disease"/>
            <person name="Wu L."/>
            <person name="Ma J."/>
        </authorList>
    </citation>
    <scope>NUCLEOTIDE SEQUENCE [LARGE SCALE GENOMIC DNA]</scope>
    <source>
        <strain evidence="9">CGMCC 1.16306</strain>
    </source>
</reference>
<sequence>MKRLYRSKRHAMVFGILGGIAEYLRVDPTVVRVVYLILLICTAFIPLCILYFVLYFVIPGEDNY</sequence>
<evidence type="ECO:0000313" key="8">
    <source>
        <dbReference type="EMBL" id="MFC4618579.1"/>
    </source>
</evidence>
<evidence type="ECO:0000256" key="2">
    <source>
        <dbReference type="ARBA" id="ARBA00022475"/>
    </source>
</evidence>
<dbReference type="PANTHER" id="PTHR33885">
    <property type="entry name" value="PHAGE SHOCK PROTEIN C"/>
    <property type="match status" value="1"/>
</dbReference>
<evidence type="ECO:0000256" key="6">
    <source>
        <dbReference type="SAM" id="Phobius"/>
    </source>
</evidence>
<proteinExistence type="predicted"/>
<dbReference type="Proteomes" id="UP001596022">
    <property type="component" value="Unassembled WGS sequence"/>
</dbReference>
<comment type="subcellular location">
    <subcellularLocation>
        <location evidence="1">Cell membrane</location>
        <topology evidence="1">Single-pass membrane protein</topology>
    </subcellularLocation>
</comment>
<name>A0ABV9GLX8_9BACL</name>
<gene>
    <name evidence="8" type="ORF">ACFO4N_07495</name>
</gene>
<evidence type="ECO:0000256" key="1">
    <source>
        <dbReference type="ARBA" id="ARBA00004162"/>
    </source>
</evidence>
<dbReference type="InterPro" id="IPR007168">
    <property type="entry name" value="Phageshock_PspC_N"/>
</dbReference>
<dbReference type="EMBL" id="JBHSFW010000002">
    <property type="protein sequence ID" value="MFC4618579.1"/>
    <property type="molecule type" value="Genomic_DNA"/>
</dbReference>
<comment type="caution">
    <text evidence="8">The sequence shown here is derived from an EMBL/GenBank/DDBJ whole genome shotgun (WGS) entry which is preliminary data.</text>
</comment>
<feature type="transmembrane region" description="Helical" evidence="6">
    <location>
        <begin position="33"/>
        <end position="58"/>
    </location>
</feature>
<keyword evidence="9" id="KW-1185">Reference proteome</keyword>
<keyword evidence="5 6" id="KW-0472">Membrane</keyword>
<evidence type="ECO:0000256" key="3">
    <source>
        <dbReference type="ARBA" id="ARBA00022692"/>
    </source>
</evidence>
<organism evidence="8 9">
    <name type="scientific">Camelliibacillus cellulosilyticus</name>
    <dbReference type="NCBI Taxonomy" id="2174486"/>
    <lineage>
        <taxon>Bacteria</taxon>
        <taxon>Bacillati</taxon>
        <taxon>Bacillota</taxon>
        <taxon>Bacilli</taxon>
        <taxon>Bacillales</taxon>
        <taxon>Sporolactobacillaceae</taxon>
        <taxon>Camelliibacillus</taxon>
    </lineage>
</organism>
<feature type="domain" description="Phage shock protein PspC N-terminal" evidence="7">
    <location>
        <begin position="2"/>
        <end position="60"/>
    </location>
</feature>
<dbReference type="Pfam" id="PF04024">
    <property type="entry name" value="PspC"/>
    <property type="match status" value="1"/>
</dbReference>
<accession>A0ABV9GLX8</accession>
<keyword evidence="2" id="KW-1003">Cell membrane</keyword>
<evidence type="ECO:0000313" key="9">
    <source>
        <dbReference type="Proteomes" id="UP001596022"/>
    </source>
</evidence>
<keyword evidence="3 6" id="KW-0812">Transmembrane</keyword>
<dbReference type="PANTHER" id="PTHR33885:SF3">
    <property type="entry name" value="PHAGE SHOCK PROTEIN C"/>
    <property type="match status" value="1"/>
</dbReference>
<dbReference type="InterPro" id="IPR052027">
    <property type="entry name" value="PspC"/>
</dbReference>
<evidence type="ECO:0000256" key="4">
    <source>
        <dbReference type="ARBA" id="ARBA00022989"/>
    </source>
</evidence>